<accession>A0A4V3NZ10</accession>
<protein>
    <submittedName>
        <fullName evidence="2">Uncharacterized protein</fullName>
    </submittedName>
</protein>
<dbReference type="EMBL" id="SRSC01000007">
    <property type="protein sequence ID" value="TGU69922.1"/>
    <property type="molecule type" value="Genomic_DNA"/>
</dbReference>
<keyword evidence="1" id="KW-0175">Coiled coil</keyword>
<keyword evidence="3" id="KW-1185">Reference proteome</keyword>
<dbReference type="Proteomes" id="UP000306416">
    <property type="component" value="Unassembled WGS sequence"/>
</dbReference>
<dbReference type="RefSeq" id="WP_135873144.1">
    <property type="nucleotide sequence ID" value="NZ_SRSC01000007.1"/>
</dbReference>
<evidence type="ECO:0000256" key="1">
    <source>
        <dbReference type="SAM" id="Coils"/>
    </source>
</evidence>
<evidence type="ECO:0000313" key="2">
    <source>
        <dbReference type="EMBL" id="TGU69922.1"/>
    </source>
</evidence>
<gene>
    <name evidence="2" type="ORF">E4633_20230</name>
</gene>
<dbReference type="AlphaFoldDB" id="A0A4V3NZ10"/>
<feature type="coiled-coil region" evidence="1">
    <location>
        <begin position="110"/>
        <end position="144"/>
    </location>
</feature>
<comment type="caution">
    <text evidence="2">The sequence shown here is derived from an EMBL/GenBank/DDBJ whole genome shotgun (WGS) entry which is preliminary data.</text>
</comment>
<reference evidence="2 3" key="1">
    <citation type="submission" date="2019-04" db="EMBL/GenBank/DDBJ databases">
        <title>Geobacter oryzae sp. nov., ferric-reducing bacteria isolated from paddy soil.</title>
        <authorList>
            <person name="Xu Z."/>
            <person name="Masuda Y."/>
            <person name="Itoh H."/>
            <person name="Senoo K."/>
        </authorList>
    </citation>
    <scope>NUCLEOTIDE SEQUENCE [LARGE SCALE GENOMIC DNA]</scope>
    <source>
        <strain evidence="2 3">Red111</strain>
    </source>
</reference>
<name>A0A4V3NZ10_9BACT</name>
<sequence length="171" mass="19821">MASTDRMLRGIKPGDRECISKLKLSPSEISLLYSYWYEDYVTRLKKEGRRFPGTTKDIAVAAFGREEDRQHLYKNPHISKKHTECLAEIGQESRVKTKEKTREDALTERADRLDSANSILQAKIDSLTEENVRLKDLVKRLEGDLKRTRLCRQEESAAIDHLFETGRRVLL</sequence>
<evidence type="ECO:0000313" key="3">
    <source>
        <dbReference type="Proteomes" id="UP000306416"/>
    </source>
</evidence>
<proteinExistence type="predicted"/>
<organism evidence="2 3">
    <name type="scientific">Geomonas terrae</name>
    <dbReference type="NCBI Taxonomy" id="2562681"/>
    <lineage>
        <taxon>Bacteria</taxon>
        <taxon>Pseudomonadati</taxon>
        <taxon>Thermodesulfobacteriota</taxon>
        <taxon>Desulfuromonadia</taxon>
        <taxon>Geobacterales</taxon>
        <taxon>Geobacteraceae</taxon>
        <taxon>Geomonas</taxon>
    </lineage>
</organism>